<proteinExistence type="predicted"/>
<feature type="compositionally biased region" description="Basic and acidic residues" evidence="1">
    <location>
        <begin position="562"/>
        <end position="585"/>
    </location>
</feature>
<dbReference type="AlphaFoldDB" id="A0A4Z2HG33"/>
<dbReference type="EMBL" id="SRLO01000248">
    <property type="protein sequence ID" value="TNN64686.1"/>
    <property type="molecule type" value="Genomic_DNA"/>
</dbReference>
<evidence type="ECO:0000313" key="3">
    <source>
        <dbReference type="Proteomes" id="UP000314294"/>
    </source>
</evidence>
<name>A0A4Z2HG33_9TELE</name>
<feature type="compositionally biased region" description="Basic and acidic residues" evidence="1">
    <location>
        <begin position="1"/>
        <end position="21"/>
    </location>
</feature>
<accession>A0A4Z2HG33</accession>
<evidence type="ECO:0000256" key="1">
    <source>
        <dbReference type="SAM" id="MobiDB-lite"/>
    </source>
</evidence>
<comment type="caution">
    <text evidence="2">The sequence shown here is derived from an EMBL/GenBank/DDBJ whole genome shotgun (WGS) entry which is preliminary data.</text>
</comment>
<evidence type="ECO:0000313" key="2">
    <source>
        <dbReference type="EMBL" id="TNN64686.1"/>
    </source>
</evidence>
<dbReference type="Proteomes" id="UP000314294">
    <property type="component" value="Unassembled WGS sequence"/>
</dbReference>
<feature type="region of interest" description="Disordered" evidence="1">
    <location>
        <begin position="811"/>
        <end position="831"/>
    </location>
</feature>
<feature type="region of interest" description="Disordered" evidence="1">
    <location>
        <begin position="550"/>
        <end position="587"/>
    </location>
</feature>
<protein>
    <submittedName>
        <fullName evidence="2">Uncharacterized protein</fullName>
    </submittedName>
</protein>
<gene>
    <name evidence="2" type="ORF">EYF80_025093</name>
</gene>
<feature type="region of interest" description="Disordered" evidence="1">
    <location>
        <begin position="195"/>
        <end position="233"/>
    </location>
</feature>
<reference evidence="2 3" key="1">
    <citation type="submission" date="2019-03" db="EMBL/GenBank/DDBJ databases">
        <title>First draft genome of Liparis tanakae, snailfish: a comprehensive survey of snailfish specific genes.</title>
        <authorList>
            <person name="Kim W."/>
            <person name="Song I."/>
            <person name="Jeong J.-H."/>
            <person name="Kim D."/>
            <person name="Kim S."/>
            <person name="Ryu S."/>
            <person name="Song J.Y."/>
            <person name="Lee S.K."/>
        </authorList>
    </citation>
    <scope>NUCLEOTIDE SEQUENCE [LARGE SCALE GENOMIC DNA]</scope>
    <source>
        <tissue evidence="2">Muscle</tissue>
    </source>
</reference>
<keyword evidence="3" id="KW-1185">Reference proteome</keyword>
<sequence>MSNFSSKKDQKLAKKARREEDYGATDSESKITTPSKKKCTKTPEGKQVSRHGKQRAEVKPQEAPLPIILPLTRKQSREAANLKHLEEEAAATKKVLLKVKEPTDCVKEKKVAATEKVQLQVNEPTHHRKEKKVAATEKVQLKIKEPTNELEEQVAAAPEQVQLQVNEPTNELEGQETAAPEQVLEKISSILPIQNRRKKRVSQRRPEAEQAGSLNTEQEAEPTKAKDAPLPTTSTWKLVPRYCSPEFVEQAAEQQEEKEAAAPEQVQLKVPEPTKDLKEKVEDSTSQLLFRKENPFPRIQVELLENKAKPNEALLKYSWFKDFEKLLENPISDVRRKKCIYLPPDFNSPKKRNNPTYLREQCLQKTILPSQSWREHPKQVVQRAPEGEHAGRLATEQEAEPIKRKDAPLPTTSTWKLLPRCIMLQQLPAKRQKEKETAAPKQLQLKVPEPMKDLKEKVEDSTSQLVFRKENSFPRIQVELLENKSKPNEALLKYSWFKDFEKLLENPISDVRRKKCIYLPPDFNSPKKRNNPTDLREQCMQKKILPSQSWREHPKQVVQRAPEGEHAGRLATEQKAEPSKPKVEDSTSQLVFRKDNAILQVQVEVLEKKAKLSEVLRKESGIKMCEKLSELELQLSLRKVTESENGHKLKQLEEALQVQKEANRETVTNLFQTLQLRKKSQEDVAMHLAQQRETSDQLQAALTESLAESNRQQLQRQEERNHLLQAIDTMKCTLEETRVVQRPERLSLGRRILRFFRRPGGQETRVLDPSQQVGNKLVNGAFVLHCSRNALSHFDLDKFCSSTHWMGAASPPSIPATMHTSNSPKTESLPH</sequence>
<organism evidence="2 3">
    <name type="scientific">Liparis tanakae</name>
    <name type="common">Tanaka's snailfish</name>
    <dbReference type="NCBI Taxonomy" id="230148"/>
    <lineage>
        <taxon>Eukaryota</taxon>
        <taxon>Metazoa</taxon>
        <taxon>Chordata</taxon>
        <taxon>Craniata</taxon>
        <taxon>Vertebrata</taxon>
        <taxon>Euteleostomi</taxon>
        <taxon>Actinopterygii</taxon>
        <taxon>Neopterygii</taxon>
        <taxon>Teleostei</taxon>
        <taxon>Neoteleostei</taxon>
        <taxon>Acanthomorphata</taxon>
        <taxon>Eupercaria</taxon>
        <taxon>Perciformes</taxon>
        <taxon>Cottioidei</taxon>
        <taxon>Cottales</taxon>
        <taxon>Liparidae</taxon>
        <taxon>Liparis</taxon>
    </lineage>
</organism>
<feature type="compositionally biased region" description="Polar residues" evidence="1">
    <location>
        <begin position="818"/>
        <end position="831"/>
    </location>
</feature>
<feature type="region of interest" description="Disordered" evidence="1">
    <location>
        <begin position="1"/>
        <end position="72"/>
    </location>
</feature>
<feature type="region of interest" description="Disordered" evidence="1">
    <location>
        <begin position="374"/>
        <end position="410"/>
    </location>
</feature>